<dbReference type="RefSeq" id="WP_113856247.1">
    <property type="nucleotide sequence ID" value="NZ_CP011940.1"/>
</dbReference>
<dbReference type="EMBL" id="JBIEKR010000006">
    <property type="protein sequence ID" value="MFG6273297.1"/>
    <property type="molecule type" value="Genomic_DNA"/>
</dbReference>
<dbReference type="Proteomes" id="UP001605989">
    <property type="component" value="Unassembled WGS sequence"/>
</dbReference>
<proteinExistence type="predicted"/>
<dbReference type="InterPro" id="IPR025586">
    <property type="entry name" value="PcfJ"/>
</dbReference>
<organism evidence="1 2">
    <name type="scientific">Megasphaera hexanoica</name>
    <dbReference type="NCBI Taxonomy" id="1675036"/>
    <lineage>
        <taxon>Bacteria</taxon>
        <taxon>Bacillati</taxon>
        <taxon>Bacillota</taxon>
        <taxon>Negativicutes</taxon>
        <taxon>Veillonellales</taxon>
        <taxon>Veillonellaceae</taxon>
        <taxon>Megasphaera</taxon>
    </lineage>
</organism>
<sequence length="598" mass="70293">MKQDIVPAEALKKEFYSFDVSNKEKEWILNHTMMQQYIVVTHGTQGKDEFFRDHPELSKTKNKTRITKKTRFGYCTWCHQSFILPDTWTIKKASRFYDQFETYECPHCHRKHELISGYRGLGNKSIKRQVTFFSRSRKSKNVILAKVVAAVLPIENGYRDCKLQTYIVGMMRLEIGKPTTYYVRNAYYYDGNFCHSFFWGEAGGEDDIGRPWIRRKTIGYGLATEWENFGFAEYADYDALNQIIKTSAWKYCGKDEYYTSENQPRYACEIEKYLDLYSRFPQIEYLIKSGLANIVKAKLNGDTTKPAVFWRKYKNPKDMLRVKLSKEERKWIFELHQTGKDVSVNALNILTIQQQLKRRCTLSDAIAVESCYWLLHGNILNDLRFMDLHSLVAYCSRQLAKARGKDGDNPWKNVNVGTICRDYIDYYEEIKRLGYDLNDRTYIRPRDLYEAHRHTSELLRIRHEAKMKVMRQKELELQKAGLAKQVKNLQSYVFTDGTYLIRPLRTVDEFIREGSVNHNCVGTYITRCAQGHTAIMAIRKIDDPDTVFYTMEIQDNKIMQCRTKNNVPVAQGTAIDDFVKLYEKMILKPKQQLRREGA</sequence>
<protein>
    <submittedName>
        <fullName evidence="1">PcfJ domain-containing protein</fullName>
    </submittedName>
</protein>
<comment type="caution">
    <text evidence="1">The sequence shown here is derived from an EMBL/GenBank/DDBJ whole genome shotgun (WGS) entry which is preliminary data.</text>
</comment>
<keyword evidence="2" id="KW-1185">Reference proteome</keyword>
<name>A0ABW7DQL3_9FIRM</name>
<accession>A0ABW7DQL3</accession>
<gene>
    <name evidence="1" type="ORF">ACGTZG_08860</name>
</gene>
<evidence type="ECO:0000313" key="1">
    <source>
        <dbReference type="EMBL" id="MFG6273297.1"/>
    </source>
</evidence>
<reference evidence="1 2" key="1">
    <citation type="submission" date="2024-10" db="EMBL/GenBank/DDBJ databases">
        <authorList>
            <person name="Sang B.-I."/>
            <person name="Prabhaharan D."/>
        </authorList>
    </citation>
    <scope>NUCLEOTIDE SEQUENCE [LARGE SCALE GENOMIC DNA]</scope>
    <source>
        <strain evidence="1 2">MH</strain>
    </source>
</reference>
<dbReference type="Pfam" id="PF14284">
    <property type="entry name" value="PcfJ"/>
    <property type="match status" value="1"/>
</dbReference>
<evidence type="ECO:0000313" key="2">
    <source>
        <dbReference type="Proteomes" id="UP001605989"/>
    </source>
</evidence>